<keyword evidence="2" id="KW-0012">Acyltransferase</keyword>
<dbReference type="GO" id="GO:0016747">
    <property type="term" value="F:acyltransferase activity, transferring groups other than amino-acyl groups"/>
    <property type="evidence" value="ECO:0007669"/>
    <property type="project" value="InterPro"/>
</dbReference>
<evidence type="ECO:0000256" key="3">
    <source>
        <dbReference type="ARBA" id="ARBA00038502"/>
    </source>
</evidence>
<comment type="similarity">
    <text evidence="3">Belongs to the acetyltransferase family. RimJ subfamily.</text>
</comment>
<dbReference type="PANTHER" id="PTHR43792">
    <property type="entry name" value="GNAT FAMILY, PUTATIVE (AFU_ORTHOLOGUE AFUA_3G00765)-RELATED-RELATED"/>
    <property type="match status" value="1"/>
</dbReference>
<comment type="caution">
    <text evidence="6">The sequence shown here is derived from an EMBL/GenBank/DDBJ whole genome shotgun (WGS) entry which is preliminary data.</text>
</comment>
<feature type="region of interest" description="Disordered" evidence="4">
    <location>
        <begin position="190"/>
        <end position="246"/>
    </location>
</feature>
<sequence>MTSFPSVRTERLLLRPLRADDAEAINSYQSLPEVVQYMFWEVRTLAETREHLEKRLLTTALENDGDVLVVGVELAGPEHPARLIGEITLFLHSVANGQAEIGWAFHPDFQGHGFASEAASGMLDWAFAELDVHRIEAHLDPHNAASAAVCLRLGMQRDALLRENLLFKGAWGDTAVYGILRHERATRVAGRSQGDAGAGGSGGAPGAGSVDHADNAAGAGSVDHADNAAGAGSVDHAGSAASAGNT</sequence>
<dbReference type="InterPro" id="IPR051531">
    <property type="entry name" value="N-acetyltransferase"/>
</dbReference>
<name>A0A3E0WEM0_9MICO</name>
<evidence type="ECO:0000259" key="5">
    <source>
        <dbReference type="PROSITE" id="PS51186"/>
    </source>
</evidence>
<organism evidence="6 7">
    <name type="scientific">Subtercola boreus</name>
    <dbReference type="NCBI Taxonomy" id="120213"/>
    <lineage>
        <taxon>Bacteria</taxon>
        <taxon>Bacillati</taxon>
        <taxon>Actinomycetota</taxon>
        <taxon>Actinomycetes</taxon>
        <taxon>Micrococcales</taxon>
        <taxon>Microbacteriaceae</taxon>
        <taxon>Subtercola</taxon>
    </lineage>
</organism>
<dbReference type="Proteomes" id="UP000257080">
    <property type="component" value="Unassembled WGS sequence"/>
</dbReference>
<evidence type="ECO:0000313" key="7">
    <source>
        <dbReference type="Proteomes" id="UP000257080"/>
    </source>
</evidence>
<feature type="compositionally biased region" description="Gly residues" evidence="4">
    <location>
        <begin position="196"/>
        <end position="206"/>
    </location>
</feature>
<keyword evidence="1" id="KW-0808">Transferase</keyword>
<dbReference type="PROSITE" id="PS51186">
    <property type="entry name" value="GNAT"/>
    <property type="match status" value="1"/>
</dbReference>
<dbReference type="Pfam" id="PF13302">
    <property type="entry name" value="Acetyltransf_3"/>
    <property type="match status" value="1"/>
</dbReference>
<gene>
    <name evidence="6" type="ORF">B7R25_00845</name>
</gene>
<dbReference type="OrthoDB" id="9132139at2"/>
<dbReference type="PANTHER" id="PTHR43792:SF8">
    <property type="entry name" value="[RIBOSOMAL PROTEIN US5]-ALANINE N-ACETYLTRANSFERASE"/>
    <property type="match status" value="1"/>
</dbReference>
<accession>A0A3E0WEM0</accession>
<dbReference type="AlphaFoldDB" id="A0A3E0WEM0"/>
<dbReference type="RefSeq" id="WP_116417087.1">
    <property type="nucleotide sequence ID" value="NZ_NBXC01000002.1"/>
</dbReference>
<protein>
    <recommendedName>
        <fullName evidence="5">N-acetyltransferase domain-containing protein</fullName>
    </recommendedName>
</protein>
<evidence type="ECO:0000256" key="4">
    <source>
        <dbReference type="SAM" id="MobiDB-lite"/>
    </source>
</evidence>
<evidence type="ECO:0000313" key="6">
    <source>
        <dbReference type="EMBL" id="RFA29568.1"/>
    </source>
</evidence>
<reference evidence="6 7" key="1">
    <citation type="submission" date="2017-04" db="EMBL/GenBank/DDBJ databases">
        <title>Comparative genome analysis of Subtercola boreus.</title>
        <authorList>
            <person name="Cho Y.-J."/>
            <person name="Cho A."/>
            <person name="Kim O.-S."/>
            <person name="Lee J.-I."/>
        </authorList>
    </citation>
    <scope>NUCLEOTIDE SEQUENCE [LARGE SCALE GENOMIC DNA]</scope>
    <source>
        <strain evidence="6 7">P28004</strain>
    </source>
</reference>
<evidence type="ECO:0000256" key="1">
    <source>
        <dbReference type="ARBA" id="ARBA00022679"/>
    </source>
</evidence>
<proteinExistence type="inferred from homology"/>
<evidence type="ECO:0000256" key="2">
    <source>
        <dbReference type="ARBA" id="ARBA00023315"/>
    </source>
</evidence>
<feature type="domain" description="N-acetyltransferase" evidence="5">
    <location>
        <begin position="12"/>
        <end position="183"/>
    </location>
</feature>
<dbReference type="InterPro" id="IPR016181">
    <property type="entry name" value="Acyl_CoA_acyltransferase"/>
</dbReference>
<dbReference type="SUPFAM" id="SSF55729">
    <property type="entry name" value="Acyl-CoA N-acyltransferases (Nat)"/>
    <property type="match status" value="1"/>
</dbReference>
<dbReference type="EMBL" id="NBXE01000002">
    <property type="protein sequence ID" value="RFA29568.1"/>
    <property type="molecule type" value="Genomic_DNA"/>
</dbReference>
<dbReference type="Gene3D" id="3.40.630.30">
    <property type="match status" value="1"/>
</dbReference>
<dbReference type="InterPro" id="IPR000182">
    <property type="entry name" value="GNAT_dom"/>
</dbReference>